<dbReference type="Proteomes" id="UP000199397">
    <property type="component" value="Unassembled WGS sequence"/>
</dbReference>
<proteinExistence type="predicted"/>
<evidence type="ECO:0000313" key="1">
    <source>
        <dbReference type="EMBL" id="SEA72372.1"/>
    </source>
</evidence>
<evidence type="ECO:0000313" key="2">
    <source>
        <dbReference type="Proteomes" id="UP000199397"/>
    </source>
</evidence>
<accession>A0A1H4DJI0</accession>
<sequence>MLKQLCIAIILLSLLPIEGVLADWSVTKVISLNHIFSPSDNDGWRLESVVLEKAINDRSYYSIGILENSEERLGLVLGYSNIFYQRKKFTLHRSFYLSSNYKRLPAVMPVPMAGIRYHLTPKVDLVAQATPVPDPKDAYVIFMTGVNIDF</sequence>
<name>A0A1H4DJI0_9GAMM</name>
<dbReference type="AlphaFoldDB" id="A0A1H4DJI0"/>
<gene>
    <name evidence="1" type="ORF">SAMN05660964_02251</name>
</gene>
<protein>
    <submittedName>
        <fullName evidence="1">Uncharacterized protein</fullName>
    </submittedName>
</protein>
<organism evidence="1 2">
    <name type="scientific">Thiothrix caldifontis</name>
    <dbReference type="NCBI Taxonomy" id="525918"/>
    <lineage>
        <taxon>Bacteria</taxon>
        <taxon>Pseudomonadati</taxon>
        <taxon>Pseudomonadota</taxon>
        <taxon>Gammaproteobacteria</taxon>
        <taxon>Thiotrichales</taxon>
        <taxon>Thiotrichaceae</taxon>
        <taxon>Thiothrix</taxon>
    </lineage>
</organism>
<keyword evidence="2" id="KW-1185">Reference proteome</keyword>
<dbReference type="STRING" id="525918.SAMN05660964_02251"/>
<dbReference type="EMBL" id="FNQP01000012">
    <property type="protein sequence ID" value="SEA72372.1"/>
    <property type="molecule type" value="Genomic_DNA"/>
</dbReference>
<reference evidence="1 2" key="1">
    <citation type="submission" date="2016-10" db="EMBL/GenBank/DDBJ databases">
        <authorList>
            <person name="de Groot N.N."/>
        </authorList>
    </citation>
    <scope>NUCLEOTIDE SEQUENCE [LARGE SCALE GENOMIC DNA]</scope>
    <source>
        <strain evidence="1 2">DSM 21228</strain>
    </source>
</reference>